<dbReference type="OrthoDB" id="6240840at2"/>
<keyword evidence="3" id="KW-1185">Reference proteome</keyword>
<dbReference type="AlphaFoldDB" id="A0A426QKR6"/>
<evidence type="ECO:0000313" key="3">
    <source>
        <dbReference type="Proteomes" id="UP000287798"/>
    </source>
</evidence>
<organism evidence="2 3">
    <name type="scientific">Thiohalobacter thiocyanaticus</name>
    <dbReference type="NCBI Taxonomy" id="585455"/>
    <lineage>
        <taxon>Bacteria</taxon>
        <taxon>Pseudomonadati</taxon>
        <taxon>Pseudomonadota</taxon>
        <taxon>Gammaproteobacteria</taxon>
        <taxon>Thiohalobacterales</taxon>
        <taxon>Thiohalobacteraceae</taxon>
        <taxon>Thiohalobacter</taxon>
    </lineage>
</organism>
<evidence type="ECO:0000256" key="1">
    <source>
        <dbReference type="SAM" id="SignalP"/>
    </source>
</evidence>
<evidence type="ECO:0000313" key="2">
    <source>
        <dbReference type="EMBL" id="RRQ22353.1"/>
    </source>
</evidence>
<name>A0A426QKR6_9GAMM</name>
<keyword evidence="1" id="KW-0732">Signal</keyword>
<dbReference type="RefSeq" id="WP_125181696.1">
    <property type="nucleotide sequence ID" value="NZ_QZMU01000001.1"/>
</dbReference>
<feature type="signal peptide" evidence="1">
    <location>
        <begin position="1"/>
        <end position="25"/>
    </location>
</feature>
<gene>
    <name evidence="2" type="ORF">D6C00_10595</name>
</gene>
<comment type="caution">
    <text evidence="2">The sequence shown here is derived from an EMBL/GenBank/DDBJ whole genome shotgun (WGS) entry which is preliminary data.</text>
</comment>
<sequence>MLASALQKILAPALFLSLAATPVAGGETSAEALKQQIQQRSQNIKEFRALLNDPDQTVRLAALDTMLKSDDVAMRELAYGVCFNSADQAMRVICLKNRFGDLRTVVISIKGIDNPTENQEKVLNEWNGTYSFEVSDYDEKTGQFTTTGTYVQGKGQVTGTGIEFSQQYCNGGFQLVDGGTMEGELGCRSRWAGTYRGSIRLQ</sequence>
<feature type="chain" id="PRO_5019176221" description="HEAT repeat domain-containing protein" evidence="1">
    <location>
        <begin position="26"/>
        <end position="202"/>
    </location>
</feature>
<dbReference type="Proteomes" id="UP000287798">
    <property type="component" value="Unassembled WGS sequence"/>
</dbReference>
<protein>
    <recommendedName>
        <fullName evidence="4">HEAT repeat domain-containing protein</fullName>
    </recommendedName>
</protein>
<proteinExistence type="predicted"/>
<evidence type="ECO:0008006" key="4">
    <source>
        <dbReference type="Google" id="ProtNLM"/>
    </source>
</evidence>
<accession>A0A426QKR6</accession>
<dbReference type="EMBL" id="QZMU01000001">
    <property type="protein sequence ID" value="RRQ22353.1"/>
    <property type="molecule type" value="Genomic_DNA"/>
</dbReference>
<reference evidence="2 3" key="1">
    <citation type="journal article" date="2010" name="Int. J. Syst. Evol. Microbiol.">
        <title>Thiohalobacter thiocyanaticus gen. nov., sp. nov., a moderately halophilic, sulfur-oxidizing gammaproteobacterium from hypersaline lakes, that utilizes thiocyanate.</title>
        <authorList>
            <person name="Sorokin D.Y."/>
            <person name="Kovaleva O.L."/>
            <person name="Tourova T.P."/>
            <person name="Muyzer G."/>
        </authorList>
    </citation>
    <scope>NUCLEOTIDE SEQUENCE [LARGE SCALE GENOMIC DNA]</scope>
    <source>
        <strain evidence="2 3">Hrh1</strain>
    </source>
</reference>